<comment type="catalytic activity">
    <reaction evidence="1">
        <text>ATP + H2O = AMP + diphosphate + H(+)</text>
        <dbReference type="Rhea" id="RHEA:14245"/>
        <dbReference type="ChEBI" id="CHEBI:15377"/>
        <dbReference type="ChEBI" id="CHEBI:15378"/>
        <dbReference type="ChEBI" id="CHEBI:30616"/>
        <dbReference type="ChEBI" id="CHEBI:33019"/>
        <dbReference type="ChEBI" id="CHEBI:456215"/>
        <dbReference type="EC" id="3.6.1.8"/>
    </reaction>
</comment>
<dbReference type="GO" id="GO:0046047">
    <property type="term" value="P:TTP catabolic process"/>
    <property type="evidence" value="ECO:0007669"/>
    <property type="project" value="TreeGrafter"/>
</dbReference>
<evidence type="ECO:0000313" key="7">
    <source>
        <dbReference type="Proteomes" id="UP000664654"/>
    </source>
</evidence>
<dbReference type="GO" id="GO:0046076">
    <property type="term" value="P:dTTP catabolic process"/>
    <property type="evidence" value="ECO:0007669"/>
    <property type="project" value="TreeGrafter"/>
</dbReference>
<dbReference type="GO" id="GO:0046052">
    <property type="term" value="P:UTP catabolic process"/>
    <property type="evidence" value="ECO:0007669"/>
    <property type="project" value="TreeGrafter"/>
</dbReference>
<comment type="caution">
    <text evidence="6">The sequence shown here is derived from an EMBL/GenBank/DDBJ whole genome shotgun (WGS) entry which is preliminary data.</text>
</comment>
<dbReference type="EMBL" id="JAFKCV010000009">
    <property type="protein sequence ID" value="MBN7826537.1"/>
    <property type="molecule type" value="Genomic_DNA"/>
</dbReference>
<accession>A0A939DPS1</accession>
<evidence type="ECO:0000256" key="4">
    <source>
        <dbReference type="ARBA" id="ARBA00074799"/>
    </source>
</evidence>
<dbReference type="EC" id="3.6.1.8" evidence="3"/>
<dbReference type="GO" id="GO:0006203">
    <property type="term" value="P:dGTP catabolic process"/>
    <property type="evidence" value="ECO:0007669"/>
    <property type="project" value="TreeGrafter"/>
</dbReference>
<dbReference type="AlphaFoldDB" id="A0A939DPS1"/>
<name>A0A939DPS1_9ALTE</name>
<comment type="similarity">
    <text evidence="2">Belongs to the nucleoside triphosphate pyrophosphohydrolase family.</text>
</comment>
<dbReference type="Pfam" id="PF03819">
    <property type="entry name" value="MazG"/>
    <property type="match status" value="2"/>
</dbReference>
<dbReference type="SUPFAM" id="SSF101386">
    <property type="entry name" value="all-alpha NTP pyrophosphatases"/>
    <property type="match status" value="2"/>
</dbReference>
<organism evidence="6 7">
    <name type="scientific">Bowmanella dokdonensis</name>
    <dbReference type="NCBI Taxonomy" id="751969"/>
    <lineage>
        <taxon>Bacteria</taxon>
        <taxon>Pseudomonadati</taxon>
        <taxon>Pseudomonadota</taxon>
        <taxon>Gammaproteobacteria</taxon>
        <taxon>Alteromonadales</taxon>
        <taxon>Alteromonadaceae</taxon>
        <taxon>Bowmanella</taxon>
    </lineage>
</organism>
<dbReference type="GO" id="GO:0046081">
    <property type="term" value="P:dUTP catabolic process"/>
    <property type="evidence" value="ECO:0007669"/>
    <property type="project" value="TreeGrafter"/>
</dbReference>
<dbReference type="PANTHER" id="PTHR30522">
    <property type="entry name" value="NUCLEOSIDE TRIPHOSPHATE PYROPHOSPHOHYDROLASE"/>
    <property type="match status" value="1"/>
</dbReference>
<feature type="domain" description="NTP pyrophosphohydrolase MazG-like" evidence="5">
    <location>
        <begin position="33"/>
        <end position="106"/>
    </location>
</feature>
<dbReference type="GO" id="GO:0046061">
    <property type="term" value="P:dATP catabolic process"/>
    <property type="evidence" value="ECO:0007669"/>
    <property type="project" value="TreeGrafter"/>
</dbReference>
<protein>
    <recommendedName>
        <fullName evidence="4">Nucleoside triphosphate pyrophosphohydrolase</fullName>
        <ecNumber evidence="3">3.6.1.8</ecNumber>
    </recommendedName>
</protein>
<evidence type="ECO:0000313" key="6">
    <source>
        <dbReference type="EMBL" id="MBN7826537.1"/>
    </source>
</evidence>
<keyword evidence="7" id="KW-1185">Reference proteome</keyword>
<feature type="domain" description="NTP pyrophosphohydrolase MazG-like" evidence="5">
    <location>
        <begin position="175"/>
        <end position="236"/>
    </location>
</feature>
<reference evidence="6" key="1">
    <citation type="submission" date="2021-03" db="EMBL/GenBank/DDBJ databases">
        <title>novel species isolated from a fishpond in China.</title>
        <authorList>
            <person name="Lu H."/>
            <person name="Cai Z."/>
        </authorList>
    </citation>
    <scope>NUCLEOTIDE SEQUENCE</scope>
    <source>
        <strain evidence="6">JCM 30855</strain>
    </source>
</reference>
<dbReference type="FunFam" id="1.10.287.1080:FF:000001">
    <property type="entry name" value="Nucleoside triphosphate pyrophosphohydrolase"/>
    <property type="match status" value="1"/>
</dbReference>
<dbReference type="FunFam" id="1.10.287.1080:FF:000003">
    <property type="entry name" value="Nucleoside triphosphate pyrophosphohydrolase"/>
    <property type="match status" value="1"/>
</dbReference>
<dbReference type="InterPro" id="IPR048015">
    <property type="entry name" value="NTP-PPase_MazG-like_N"/>
</dbReference>
<dbReference type="Gene3D" id="1.10.287.1080">
    <property type="entry name" value="MazG-like"/>
    <property type="match status" value="2"/>
</dbReference>
<dbReference type="InterPro" id="IPR048011">
    <property type="entry name" value="NTP-PPase_MazG-like_C"/>
</dbReference>
<dbReference type="GO" id="GO:0006950">
    <property type="term" value="P:response to stress"/>
    <property type="evidence" value="ECO:0007669"/>
    <property type="project" value="UniProtKB-ARBA"/>
</dbReference>
<dbReference type="NCBIfam" id="NF007113">
    <property type="entry name" value="PRK09562.1"/>
    <property type="match status" value="1"/>
</dbReference>
<evidence type="ECO:0000256" key="3">
    <source>
        <dbReference type="ARBA" id="ARBA00066372"/>
    </source>
</evidence>
<gene>
    <name evidence="6" type="primary">mazG</name>
    <name evidence="6" type="ORF">J0A66_14980</name>
</gene>
<dbReference type="NCBIfam" id="TIGR00444">
    <property type="entry name" value="mazG"/>
    <property type="match status" value="1"/>
</dbReference>
<dbReference type="GO" id="GO:0047693">
    <property type="term" value="F:ATP diphosphatase activity"/>
    <property type="evidence" value="ECO:0007669"/>
    <property type="project" value="UniProtKB-EC"/>
</dbReference>
<dbReference type="InterPro" id="IPR011551">
    <property type="entry name" value="NTP_PyrPHydrolase_MazG"/>
</dbReference>
<sequence>MINDQNYPHLDKLLWVMDKLRDPQTGCPWDLKQSFQTIVPYTLEEAYEVADAIEKGSMEEIKEELGDLLFQVVFYARLGKEQNQFDFEAVAAAVADKLIRRHPHVFGDRVLTETEVKANWEAEKARERAQKHRDGESSVLDNIPPVLPALSRAAKIQKRCATVGFDWPDTDGVFAKIQEEILEVQEELQRPQRDEQALEEELGDLLFATVNLARKLKKDPETLLRKANSKFEKRFRQVEMQICASGMSLEEASLEQMERVWQQIKHA</sequence>
<dbReference type="InterPro" id="IPR004518">
    <property type="entry name" value="MazG-like_dom"/>
</dbReference>
<dbReference type="Proteomes" id="UP000664654">
    <property type="component" value="Unassembled WGS sequence"/>
</dbReference>
<evidence type="ECO:0000259" key="5">
    <source>
        <dbReference type="Pfam" id="PF03819"/>
    </source>
</evidence>
<dbReference type="CDD" id="cd11529">
    <property type="entry name" value="NTP-PPase_MazG_Cterm"/>
    <property type="match status" value="1"/>
</dbReference>
<dbReference type="CDD" id="cd11528">
    <property type="entry name" value="NTP-PPase_MazG_Nterm"/>
    <property type="match status" value="1"/>
</dbReference>
<keyword evidence="6" id="KW-0378">Hydrolase</keyword>
<proteinExistence type="inferred from homology"/>
<evidence type="ECO:0000256" key="2">
    <source>
        <dbReference type="ARBA" id="ARBA00061115"/>
    </source>
</evidence>
<evidence type="ECO:0000256" key="1">
    <source>
        <dbReference type="ARBA" id="ARBA00052141"/>
    </source>
</evidence>
<dbReference type="PANTHER" id="PTHR30522:SF0">
    <property type="entry name" value="NUCLEOSIDE TRIPHOSPHATE PYROPHOSPHOHYDROLASE"/>
    <property type="match status" value="1"/>
</dbReference>